<gene>
    <name evidence="6" type="ORF">GPM918_LOCUS33479</name>
    <name evidence="5" type="ORF">OVA965_LOCUS29863</name>
    <name evidence="8" type="ORF">SRO942_LOCUS34163</name>
    <name evidence="7" type="ORF">TMI583_LOCUS30650</name>
</gene>
<dbReference type="Gene3D" id="1.10.12.10">
    <property type="entry name" value="Lyase 2-enoyl-coa Hydratase, Chain A, domain 2"/>
    <property type="match status" value="1"/>
</dbReference>
<evidence type="ECO:0000313" key="9">
    <source>
        <dbReference type="Proteomes" id="UP000663829"/>
    </source>
</evidence>
<dbReference type="EMBL" id="CAJOBC010083277">
    <property type="protein sequence ID" value="CAF4299260.1"/>
    <property type="molecule type" value="Genomic_DNA"/>
</dbReference>
<dbReference type="OrthoDB" id="410701at2759"/>
<dbReference type="CDD" id="cd06558">
    <property type="entry name" value="crotonase-like"/>
    <property type="match status" value="1"/>
</dbReference>
<evidence type="ECO:0008006" key="10">
    <source>
        <dbReference type="Google" id="ProtNLM"/>
    </source>
</evidence>
<dbReference type="PANTHER" id="PTHR11941">
    <property type="entry name" value="ENOYL-COA HYDRATASE-RELATED"/>
    <property type="match status" value="1"/>
</dbReference>
<dbReference type="Proteomes" id="UP000663829">
    <property type="component" value="Unassembled WGS sequence"/>
</dbReference>
<dbReference type="EMBL" id="CAJNOQ010017854">
    <property type="protein sequence ID" value="CAF1410212.1"/>
    <property type="molecule type" value="Genomic_DNA"/>
</dbReference>
<comment type="similarity">
    <text evidence="1 4">Belongs to the enoyl-CoA hydratase/isomerase family.</text>
</comment>
<dbReference type="Proteomes" id="UP000681722">
    <property type="component" value="Unassembled WGS sequence"/>
</dbReference>
<reference evidence="6" key="1">
    <citation type="submission" date="2021-02" db="EMBL/GenBank/DDBJ databases">
        <authorList>
            <person name="Nowell W R."/>
        </authorList>
    </citation>
    <scope>NUCLEOTIDE SEQUENCE</scope>
</reference>
<feature type="non-terminal residue" evidence="6">
    <location>
        <position position="1"/>
    </location>
</feature>
<dbReference type="SUPFAM" id="SSF52096">
    <property type="entry name" value="ClpP/crotonase"/>
    <property type="match status" value="1"/>
</dbReference>
<dbReference type="FunFam" id="3.90.226.10:FF:000009">
    <property type="entry name" value="Carnitinyl-CoA dehydratase"/>
    <property type="match status" value="1"/>
</dbReference>
<sequence>ISSLVSTSSTSILKSTLHDNSIIQLTLNRPSVRNAFNTQLAKDLIRSCAWIKDQHSTFRVLILNGEGDTFCSGADLKERNQLNTEQWHEQHQIFEQMFESLLQLEIPTIAAIEGFAVGGGFELALNCDLIIASDKSHFQLPEVSRGIMPGGGGTQLLTRLCGPAKAKEITITGRRLSAREAFEFGIVQLLTSPGEVLTQSLELARSIAANAPLSVKQIKRAINLGQGHGIDRAREIELECYRTLVDTQDRYEGVRAYNEKRMPNWKGQ</sequence>
<keyword evidence="2" id="KW-0443">Lipid metabolism</keyword>
<dbReference type="InterPro" id="IPR014748">
    <property type="entry name" value="Enoyl-CoA_hydra_C"/>
</dbReference>
<dbReference type="PANTHER" id="PTHR11941:SF169">
    <property type="entry name" value="(7AS)-7A-METHYL-1,5-DIOXO-2,3,5,6,7,7A-HEXAHYDRO-1H-INDENE-CARBOXYL-COA HYDROLASE"/>
    <property type="match status" value="1"/>
</dbReference>
<dbReference type="FunFam" id="1.10.12.10:FF:000001">
    <property type="entry name" value="Probable enoyl-CoA hydratase, mitochondrial"/>
    <property type="match status" value="1"/>
</dbReference>
<dbReference type="EMBL" id="CAJNOK010021309">
    <property type="protein sequence ID" value="CAF1330456.1"/>
    <property type="molecule type" value="Genomic_DNA"/>
</dbReference>
<dbReference type="InterPro" id="IPR018376">
    <property type="entry name" value="Enoyl-CoA_hyd/isom_CS"/>
</dbReference>
<dbReference type="EMBL" id="CAJOBA010042924">
    <property type="protein sequence ID" value="CAF4141850.1"/>
    <property type="molecule type" value="Genomic_DNA"/>
</dbReference>
<evidence type="ECO:0000256" key="1">
    <source>
        <dbReference type="ARBA" id="ARBA00005254"/>
    </source>
</evidence>
<proteinExistence type="inferred from homology"/>
<comment type="caution">
    <text evidence="6">The sequence shown here is derived from an EMBL/GenBank/DDBJ whole genome shotgun (WGS) entry which is preliminary data.</text>
</comment>
<keyword evidence="3" id="KW-0456">Lyase</keyword>
<dbReference type="InterPro" id="IPR029045">
    <property type="entry name" value="ClpP/crotonase-like_dom_sf"/>
</dbReference>
<dbReference type="Gene3D" id="3.90.226.10">
    <property type="entry name" value="2-enoyl-CoA Hydratase, Chain A, domain 1"/>
    <property type="match status" value="1"/>
</dbReference>
<evidence type="ECO:0000256" key="4">
    <source>
        <dbReference type="RuleBase" id="RU003707"/>
    </source>
</evidence>
<dbReference type="InterPro" id="IPR001753">
    <property type="entry name" value="Enoyl-CoA_hydra/iso"/>
</dbReference>
<evidence type="ECO:0000313" key="8">
    <source>
        <dbReference type="EMBL" id="CAF4299260.1"/>
    </source>
</evidence>
<evidence type="ECO:0000256" key="2">
    <source>
        <dbReference type="ARBA" id="ARBA00023098"/>
    </source>
</evidence>
<dbReference type="Proteomes" id="UP000682733">
    <property type="component" value="Unassembled WGS sequence"/>
</dbReference>
<evidence type="ECO:0000313" key="6">
    <source>
        <dbReference type="EMBL" id="CAF1410212.1"/>
    </source>
</evidence>
<accession>A0A815LHJ1</accession>
<evidence type="ECO:0000256" key="3">
    <source>
        <dbReference type="ARBA" id="ARBA00023239"/>
    </source>
</evidence>
<organism evidence="6 9">
    <name type="scientific">Didymodactylos carnosus</name>
    <dbReference type="NCBI Taxonomy" id="1234261"/>
    <lineage>
        <taxon>Eukaryota</taxon>
        <taxon>Metazoa</taxon>
        <taxon>Spiralia</taxon>
        <taxon>Gnathifera</taxon>
        <taxon>Rotifera</taxon>
        <taxon>Eurotatoria</taxon>
        <taxon>Bdelloidea</taxon>
        <taxon>Philodinida</taxon>
        <taxon>Philodinidae</taxon>
        <taxon>Didymodactylos</taxon>
    </lineage>
</organism>
<keyword evidence="9" id="KW-1185">Reference proteome</keyword>
<evidence type="ECO:0000313" key="7">
    <source>
        <dbReference type="EMBL" id="CAF4141850.1"/>
    </source>
</evidence>
<dbReference type="PROSITE" id="PS00166">
    <property type="entry name" value="ENOYL_COA_HYDRATASE"/>
    <property type="match status" value="1"/>
</dbReference>
<dbReference type="Pfam" id="PF00378">
    <property type="entry name" value="ECH_1"/>
    <property type="match status" value="1"/>
</dbReference>
<dbReference type="GO" id="GO:0006635">
    <property type="term" value="P:fatty acid beta-oxidation"/>
    <property type="evidence" value="ECO:0007669"/>
    <property type="project" value="TreeGrafter"/>
</dbReference>
<dbReference type="Proteomes" id="UP000677228">
    <property type="component" value="Unassembled WGS sequence"/>
</dbReference>
<dbReference type="GO" id="GO:0004300">
    <property type="term" value="F:enoyl-CoA hydratase activity"/>
    <property type="evidence" value="ECO:0007669"/>
    <property type="project" value="UniProtKB-ARBA"/>
</dbReference>
<dbReference type="AlphaFoldDB" id="A0A815LHJ1"/>
<evidence type="ECO:0000313" key="5">
    <source>
        <dbReference type="EMBL" id="CAF1330456.1"/>
    </source>
</evidence>
<name>A0A815LHJ1_9BILA</name>
<protein>
    <recommendedName>
        <fullName evidence="10">Enoyl-CoA hydratase</fullName>
    </recommendedName>
</protein>